<protein>
    <recommendedName>
        <fullName evidence="6">FMN hydroxy acid dehydrogenase domain-containing protein</fullName>
    </recommendedName>
</protein>
<name>A0AAQ3MC24_9PEZI</name>
<dbReference type="InterPro" id="IPR000262">
    <property type="entry name" value="FMN-dep_DH"/>
</dbReference>
<evidence type="ECO:0000313" key="7">
    <source>
        <dbReference type="EMBL" id="WPH05050.1"/>
    </source>
</evidence>
<dbReference type="InterPro" id="IPR037396">
    <property type="entry name" value="FMN_HAD"/>
</dbReference>
<dbReference type="InterPro" id="IPR012133">
    <property type="entry name" value="Alpha-hydoxy_acid_DH_FMN"/>
</dbReference>
<dbReference type="SUPFAM" id="SSF51395">
    <property type="entry name" value="FMN-linked oxidoreductases"/>
    <property type="match status" value="1"/>
</dbReference>
<dbReference type="InterPro" id="IPR037350">
    <property type="entry name" value="LMO_FMN"/>
</dbReference>
<evidence type="ECO:0000256" key="5">
    <source>
        <dbReference type="PIRSR" id="PIRSR000138-2"/>
    </source>
</evidence>
<feature type="binding site" evidence="5">
    <location>
        <position position="163"/>
    </location>
    <ligand>
        <name>FMN</name>
        <dbReference type="ChEBI" id="CHEBI:58210"/>
    </ligand>
</feature>
<dbReference type="PROSITE" id="PS00557">
    <property type="entry name" value="FMN_HYDROXY_ACID_DH_1"/>
    <property type="match status" value="1"/>
</dbReference>
<keyword evidence="5" id="KW-0285">Flavoprotein</keyword>
<evidence type="ECO:0000256" key="2">
    <source>
        <dbReference type="ARBA" id="ARBA00023002"/>
    </source>
</evidence>
<dbReference type="PROSITE" id="PS51349">
    <property type="entry name" value="FMN_HYDROXY_ACID_DH_2"/>
    <property type="match status" value="1"/>
</dbReference>
<comment type="cofactor">
    <cofactor evidence="1">
        <name>FMN</name>
        <dbReference type="ChEBI" id="CHEBI:58210"/>
    </cofactor>
</comment>
<feature type="binding site" evidence="5">
    <location>
        <position position="141"/>
    </location>
    <ligand>
        <name>FMN</name>
        <dbReference type="ChEBI" id="CHEBI:58210"/>
    </ligand>
</feature>
<evidence type="ECO:0000256" key="4">
    <source>
        <dbReference type="PIRSR" id="PIRSR000138-1"/>
    </source>
</evidence>
<dbReference type="GO" id="GO:0010181">
    <property type="term" value="F:FMN binding"/>
    <property type="evidence" value="ECO:0007669"/>
    <property type="project" value="InterPro"/>
</dbReference>
<dbReference type="PIRSF" id="PIRSF000138">
    <property type="entry name" value="Al-hdrx_acd_dh"/>
    <property type="match status" value="1"/>
</dbReference>
<keyword evidence="5" id="KW-0288">FMN</keyword>
<feature type="active site" description="Proton acceptor" evidence="4">
    <location>
        <position position="332"/>
    </location>
</feature>
<feature type="binding site" evidence="5">
    <location>
        <position position="59"/>
    </location>
    <ligand>
        <name>glyoxylate</name>
        <dbReference type="ChEBI" id="CHEBI:36655"/>
    </ligand>
</feature>
<keyword evidence="8" id="KW-1185">Reference proteome</keyword>
<dbReference type="InterPro" id="IPR013785">
    <property type="entry name" value="Aldolase_TIM"/>
</dbReference>
<dbReference type="AlphaFoldDB" id="A0AAQ3MC24"/>
<feature type="binding site" evidence="5">
    <location>
        <position position="202"/>
    </location>
    <ligand>
        <name>glyoxylate</name>
        <dbReference type="ChEBI" id="CHEBI:36655"/>
    </ligand>
</feature>
<feature type="binding site" evidence="5">
    <location>
        <position position="308"/>
    </location>
    <ligand>
        <name>FMN</name>
        <dbReference type="ChEBI" id="CHEBI:58210"/>
    </ligand>
</feature>
<dbReference type="Proteomes" id="UP001303373">
    <property type="component" value="Chromosome 14"/>
</dbReference>
<accession>A0AAQ3MC24</accession>
<dbReference type="PANTHER" id="PTHR10578:SF86">
    <property type="entry name" value="DEPENDENT DEHYDROGENASE, PUTATIVE (AFU_ORTHOLOGUE AFUA_6G02720)-RELATED"/>
    <property type="match status" value="1"/>
</dbReference>
<keyword evidence="2" id="KW-0560">Oxidoreductase</keyword>
<evidence type="ECO:0000256" key="1">
    <source>
        <dbReference type="ARBA" id="ARBA00001917"/>
    </source>
</evidence>
<feature type="binding site" evidence="5">
    <location>
        <begin position="112"/>
        <end position="114"/>
    </location>
    <ligand>
        <name>FMN</name>
        <dbReference type="ChEBI" id="CHEBI:58210"/>
    </ligand>
</feature>
<dbReference type="EMBL" id="CP138593">
    <property type="protein sequence ID" value="WPH05050.1"/>
    <property type="molecule type" value="Genomic_DNA"/>
</dbReference>
<feature type="binding site" evidence="5">
    <location>
        <position position="335"/>
    </location>
    <ligand>
        <name>glyoxylate</name>
        <dbReference type="ChEBI" id="CHEBI:36655"/>
    </ligand>
</feature>
<feature type="binding site" evidence="5">
    <location>
        <begin position="366"/>
        <end position="370"/>
    </location>
    <ligand>
        <name>FMN</name>
        <dbReference type="ChEBI" id="CHEBI:58210"/>
    </ligand>
</feature>
<feature type="binding site" evidence="5">
    <location>
        <position position="330"/>
    </location>
    <ligand>
        <name>FMN</name>
        <dbReference type="ChEBI" id="CHEBI:58210"/>
    </ligand>
</feature>
<sequence length="443" mass="48811">MEKKNPTNLHADHMEPDPTAFSSYQRDIYSSFRNPIFSTKPSEWEALAREKVPKPNFGYVWGSAGNGSTDNANVAAFDRYRLRPNMLVNATRRDLSVDLFGTKYASPVLVAPVGVQNIMHPDAEEATARACKAVGVPMILSTAATRTIEQVAKANDTGDRWYQLYWPKPQFDDVTASLLQRAKRNGYKVLVVTLDTFSLAWRPEDLDESYLPFLWGDGCQIGHSDPVFNKRYDEQAAQDTRSISEKLAELRTLMGKTGSVATSAKLLMNLKTVMKSRAWLDCMNSGTYRSWDDLAVLKKHWSGPIVLKGIQTVQDARRAIEYGMSGIIVSNHGGRQLSGAVASLDALAEIAADEQVKNSDLTILFDSGIRQGSDVLKALALGAKAVLVARPYMYGLAIAGQTGVEHVLRCLLAETDNALANLGKTSLKDLSRDDLQSYLNSKL</sequence>
<reference evidence="7 8" key="1">
    <citation type="submission" date="2023-11" db="EMBL/GenBank/DDBJ databases">
        <title>An acidophilic fungus is an integral part of prey digestion in a carnivorous sundew plant.</title>
        <authorList>
            <person name="Tsai I.J."/>
        </authorList>
    </citation>
    <scope>NUCLEOTIDE SEQUENCE [LARGE SCALE GENOMIC DNA]</scope>
    <source>
        <strain evidence="7">169a</strain>
    </source>
</reference>
<dbReference type="PANTHER" id="PTHR10578">
    <property type="entry name" value="S -2-HYDROXY-ACID OXIDASE-RELATED"/>
    <property type="match status" value="1"/>
</dbReference>
<evidence type="ECO:0000313" key="8">
    <source>
        <dbReference type="Proteomes" id="UP001303373"/>
    </source>
</evidence>
<dbReference type="CDD" id="cd03332">
    <property type="entry name" value="LMO_FMN"/>
    <property type="match status" value="1"/>
</dbReference>
<feature type="domain" description="FMN hydroxy acid dehydrogenase" evidence="6">
    <location>
        <begin position="33"/>
        <end position="440"/>
    </location>
</feature>
<organism evidence="7 8">
    <name type="scientific">Acrodontium crateriforme</name>
    <dbReference type="NCBI Taxonomy" id="150365"/>
    <lineage>
        <taxon>Eukaryota</taxon>
        <taxon>Fungi</taxon>
        <taxon>Dikarya</taxon>
        <taxon>Ascomycota</taxon>
        <taxon>Pezizomycotina</taxon>
        <taxon>Dothideomycetes</taxon>
        <taxon>Dothideomycetidae</taxon>
        <taxon>Mycosphaerellales</taxon>
        <taxon>Teratosphaeriaceae</taxon>
        <taxon>Acrodontium</taxon>
    </lineage>
</organism>
<dbReference type="Pfam" id="PF01070">
    <property type="entry name" value="FMN_dh"/>
    <property type="match status" value="1"/>
</dbReference>
<gene>
    <name evidence="7" type="ORF">R9X50_00794900</name>
</gene>
<feature type="binding site" evidence="5">
    <location>
        <position position="332"/>
    </location>
    <ligand>
        <name>glyoxylate</name>
        <dbReference type="ChEBI" id="CHEBI:36655"/>
    </ligand>
</feature>
<dbReference type="InterPro" id="IPR008259">
    <property type="entry name" value="FMN_hydac_DH_AS"/>
</dbReference>
<comment type="similarity">
    <text evidence="3">Belongs to the FMN-dependent alpha-hydroxy acid dehydrogenase family.</text>
</comment>
<evidence type="ECO:0000256" key="3">
    <source>
        <dbReference type="ARBA" id="ARBA00024042"/>
    </source>
</evidence>
<feature type="binding site" evidence="5">
    <location>
        <position position="165"/>
    </location>
    <ligand>
        <name>glyoxylate</name>
        <dbReference type="ChEBI" id="CHEBI:36655"/>
    </ligand>
</feature>
<evidence type="ECO:0000259" key="6">
    <source>
        <dbReference type="PROSITE" id="PS51349"/>
    </source>
</evidence>
<feature type="binding site" evidence="5">
    <location>
        <position position="193"/>
    </location>
    <ligand>
        <name>FMN</name>
        <dbReference type="ChEBI" id="CHEBI:58210"/>
    </ligand>
</feature>
<proteinExistence type="inferred from homology"/>
<dbReference type="Gene3D" id="3.20.20.70">
    <property type="entry name" value="Aldolase class I"/>
    <property type="match status" value="1"/>
</dbReference>
<dbReference type="GO" id="GO:0016491">
    <property type="term" value="F:oxidoreductase activity"/>
    <property type="evidence" value="ECO:0007669"/>
    <property type="project" value="UniProtKB-KW"/>
</dbReference>